<feature type="transmembrane region" description="Helical" evidence="2">
    <location>
        <begin position="250"/>
        <end position="268"/>
    </location>
</feature>
<keyword evidence="2" id="KW-0472">Membrane</keyword>
<keyword evidence="2" id="KW-1133">Transmembrane helix</keyword>
<dbReference type="SUPFAM" id="SSF158472">
    <property type="entry name" value="HAMP domain-like"/>
    <property type="match status" value="1"/>
</dbReference>
<evidence type="ECO:0000313" key="4">
    <source>
        <dbReference type="EMBL" id="MCW7754824.1"/>
    </source>
</evidence>
<feature type="transmembrane region" description="Helical" evidence="2">
    <location>
        <begin position="81"/>
        <end position="101"/>
    </location>
</feature>
<keyword evidence="2" id="KW-0812">Transmembrane</keyword>
<dbReference type="Pfam" id="PF13717">
    <property type="entry name" value="Zn_ribbon_4"/>
    <property type="match status" value="1"/>
</dbReference>
<comment type="caution">
    <text evidence="4">The sequence shown here is derived from an EMBL/GenBank/DDBJ whole genome shotgun (WGS) entry which is preliminary data.</text>
</comment>
<dbReference type="Pfam" id="PF00672">
    <property type="entry name" value="HAMP"/>
    <property type="match status" value="1"/>
</dbReference>
<feature type="domain" description="HAMP" evidence="3">
    <location>
        <begin position="270"/>
        <end position="322"/>
    </location>
</feature>
<dbReference type="RefSeq" id="WP_265425738.1">
    <property type="nucleotide sequence ID" value="NZ_JAPFPW010000016.1"/>
</dbReference>
<sequence>MILFCKECGQRYRIDDRKIPDSTTQLKCPQCSAAILLPSNRADESEESPLPSAEETPAETRPDQATAPRSGSFTQKITFRLLMPFVLILLSVAGCILYSYWQSIPSLMEEQINQRAFAISRSFSVSVTQPLLLRNYLAVNQSAALHAELPGVAYVAVKNRENAIVTGLFGSMDRFDPDFSKNAIARGFPAEILLMNPIDQNEVFSARNIQVGNRKIHDVAVTIRGNGGVVHVGLFMEDAEAAIKNSLKPLAFILSFVFLAGAISLIWVSSSLTVPLKKLTRSANAIALGELNTPVSIQGTGEIAELAKAIEAMRIAIRSAFNRLTNRSSSTGASRH</sequence>
<keyword evidence="5" id="KW-1185">Reference proteome</keyword>
<gene>
    <name evidence="4" type="ORF">OOT00_12605</name>
</gene>
<proteinExistence type="predicted"/>
<evidence type="ECO:0000259" key="3">
    <source>
        <dbReference type="PROSITE" id="PS50885"/>
    </source>
</evidence>
<evidence type="ECO:0000256" key="1">
    <source>
        <dbReference type="SAM" id="MobiDB-lite"/>
    </source>
</evidence>
<dbReference type="CDD" id="cd06225">
    <property type="entry name" value="HAMP"/>
    <property type="match status" value="1"/>
</dbReference>
<dbReference type="PROSITE" id="PS50885">
    <property type="entry name" value="HAMP"/>
    <property type="match status" value="1"/>
</dbReference>
<evidence type="ECO:0000313" key="5">
    <source>
        <dbReference type="Proteomes" id="UP001209681"/>
    </source>
</evidence>
<dbReference type="Proteomes" id="UP001209681">
    <property type="component" value="Unassembled WGS sequence"/>
</dbReference>
<reference evidence="4 5" key="1">
    <citation type="submission" date="2022-11" db="EMBL/GenBank/DDBJ databases">
        <title>Desulfobotulus tamanensis H1 sp. nov. - anaerobic, alkaliphilic, sulphate reducing bacterium isolated from terrestrial mud volcano.</title>
        <authorList>
            <person name="Frolova A."/>
            <person name="Merkel A.Y."/>
            <person name="Slobodkin A.I."/>
        </authorList>
    </citation>
    <scope>NUCLEOTIDE SEQUENCE [LARGE SCALE GENOMIC DNA]</scope>
    <source>
        <strain evidence="4 5">H1</strain>
    </source>
</reference>
<dbReference type="EMBL" id="JAPFPW010000016">
    <property type="protein sequence ID" value="MCW7754824.1"/>
    <property type="molecule type" value="Genomic_DNA"/>
</dbReference>
<dbReference type="InterPro" id="IPR011723">
    <property type="entry name" value="Znf/thioredoxin_put"/>
</dbReference>
<organism evidence="4 5">
    <name type="scientific">Desulfobotulus pelophilus</name>
    <dbReference type="NCBI Taxonomy" id="2823377"/>
    <lineage>
        <taxon>Bacteria</taxon>
        <taxon>Pseudomonadati</taxon>
        <taxon>Thermodesulfobacteriota</taxon>
        <taxon>Desulfobacteria</taxon>
        <taxon>Desulfobacterales</taxon>
        <taxon>Desulfobacteraceae</taxon>
        <taxon>Desulfobotulus</taxon>
    </lineage>
</organism>
<dbReference type="NCBIfam" id="TIGR02098">
    <property type="entry name" value="MJ0042_CXXC"/>
    <property type="match status" value="1"/>
</dbReference>
<feature type="region of interest" description="Disordered" evidence="1">
    <location>
        <begin position="41"/>
        <end position="70"/>
    </location>
</feature>
<evidence type="ECO:0000256" key="2">
    <source>
        <dbReference type="SAM" id="Phobius"/>
    </source>
</evidence>
<protein>
    <submittedName>
        <fullName evidence="4">Zinc-ribbon domain-containing protein</fullName>
    </submittedName>
</protein>
<dbReference type="Gene3D" id="6.10.340.10">
    <property type="match status" value="1"/>
</dbReference>
<dbReference type="SMART" id="SM00304">
    <property type="entry name" value="HAMP"/>
    <property type="match status" value="1"/>
</dbReference>
<name>A0ABT3NBJ1_9BACT</name>
<dbReference type="InterPro" id="IPR003660">
    <property type="entry name" value="HAMP_dom"/>
</dbReference>
<accession>A0ABT3NBJ1</accession>